<dbReference type="AlphaFoldDB" id="A0A423N7V7"/>
<name>A0A423N7V7_PSEFL</name>
<accession>A0A423N7V7</accession>
<comment type="caution">
    <text evidence="1">The sequence shown here is derived from an EMBL/GenBank/DDBJ whole genome shotgun (WGS) entry which is preliminary data.</text>
</comment>
<proteinExistence type="predicted"/>
<organism evidence="1 2">
    <name type="scientific">Pseudomonas fluorescens</name>
    <dbReference type="NCBI Taxonomy" id="294"/>
    <lineage>
        <taxon>Bacteria</taxon>
        <taxon>Pseudomonadati</taxon>
        <taxon>Pseudomonadota</taxon>
        <taxon>Gammaproteobacteria</taxon>
        <taxon>Pseudomonadales</taxon>
        <taxon>Pseudomonadaceae</taxon>
        <taxon>Pseudomonas</taxon>
    </lineage>
</organism>
<protein>
    <submittedName>
        <fullName evidence="1">Uncharacterized protein</fullName>
    </submittedName>
</protein>
<dbReference type="Proteomes" id="UP000283650">
    <property type="component" value="Unassembled WGS sequence"/>
</dbReference>
<evidence type="ECO:0000313" key="1">
    <source>
        <dbReference type="EMBL" id="RON94385.1"/>
    </source>
</evidence>
<reference evidence="1 2" key="1">
    <citation type="submission" date="2016-10" db="EMBL/GenBank/DDBJ databases">
        <title>Comparative genome analysis of multiple Pseudomonas spp. focuses on biocontrol and plant growth promoting traits.</title>
        <authorList>
            <person name="Tao X.-Y."/>
            <person name="Taylor C.G."/>
        </authorList>
    </citation>
    <scope>NUCLEOTIDE SEQUENCE [LARGE SCALE GENOMIC DNA]</scope>
    <source>
        <strain evidence="1 2">2F9</strain>
    </source>
</reference>
<dbReference type="EMBL" id="MOBY01000010">
    <property type="protein sequence ID" value="RON94385.1"/>
    <property type="molecule type" value="Genomic_DNA"/>
</dbReference>
<evidence type="ECO:0000313" key="2">
    <source>
        <dbReference type="Proteomes" id="UP000283650"/>
    </source>
</evidence>
<gene>
    <name evidence="1" type="ORF">BK672_17340</name>
</gene>
<sequence>MLMKQLRMISMSGWAVFFTFFIPVTTYAAQQVYSNNVFLLNTCGVPLELSVVHDSNYDDKARRLVLSPNQRRTIANYRSFGEDVAGQISDLYSLSIKSPTATKTIDAQTLQKAVASTERTEEKAVRSWVITDGSFCP</sequence>